<evidence type="ECO:0000313" key="12">
    <source>
        <dbReference type="EMBL" id="SOD15129.1"/>
    </source>
</evidence>
<comment type="similarity">
    <text evidence="8 9">Belongs to the TonB-dependent receptor family.</text>
</comment>
<dbReference type="Pfam" id="PF07715">
    <property type="entry name" value="Plug"/>
    <property type="match status" value="1"/>
</dbReference>
<dbReference type="SUPFAM" id="SSF49464">
    <property type="entry name" value="Carboxypeptidase regulatory domain-like"/>
    <property type="match status" value="1"/>
</dbReference>
<accession>A0A285ZZP0</accession>
<dbReference type="PROSITE" id="PS52016">
    <property type="entry name" value="TONB_DEPENDENT_REC_3"/>
    <property type="match status" value="1"/>
</dbReference>
<proteinExistence type="inferred from homology"/>
<keyword evidence="4 8" id="KW-0812">Transmembrane</keyword>
<dbReference type="InterPro" id="IPR037066">
    <property type="entry name" value="Plug_dom_sf"/>
</dbReference>
<dbReference type="InterPro" id="IPR023996">
    <property type="entry name" value="TonB-dep_OMP_SusC/RagA"/>
</dbReference>
<gene>
    <name evidence="12" type="ORF">SAMN06297358_2104</name>
</gene>
<dbReference type="NCBIfam" id="TIGR04057">
    <property type="entry name" value="SusC_RagA_signa"/>
    <property type="match status" value="1"/>
</dbReference>
<comment type="subcellular location">
    <subcellularLocation>
        <location evidence="1 8">Cell outer membrane</location>
        <topology evidence="1 8">Multi-pass membrane protein</topology>
    </subcellularLocation>
</comment>
<dbReference type="RefSeq" id="WP_171047874.1">
    <property type="nucleotide sequence ID" value="NZ_SSBV01000002.1"/>
</dbReference>
<evidence type="ECO:0000256" key="3">
    <source>
        <dbReference type="ARBA" id="ARBA00022452"/>
    </source>
</evidence>
<feature type="domain" description="TonB-dependent receptor-like beta-barrel" evidence="10">
    <location>
        <begin position="444"/>
        <end position="832"/>
    </location>
</feature>
<keyword evidence="13" id="KW-1185">Reference proteome</keyword>
<dbReference type="InterPro" id="IPR023997">
    <property type="entry name" value="TonB-dep_OMP_SusC/RagA_CS"/>
</dbReference>
<dbReference type="InterPro" id="IPR039426">
    <property type="entry name" value="TonB-dep_rcpt-like"/>
</dbReference>
<evidence type="ECO:0000256" key="2">
    <source>
        <dbReference type="ARBA" id="ARBA00022448"/>
    </source>
</evidence>
<dbReference type="EMBL" id="OCMT01000002">
    <property type="protein sequence ID" value="SOD15129.1"/>
    <property type="molecule type" value="Genomic_DNA"/>
</dbReference>
<dbReference type="Proteomes" id="UP000219281">
    <property type="component" value="Unassembled WGS sequence"/>
</dbReference>
<dbReference type="Pfam" id="PF00593">
    <property type="entry name" value="TonB_dep_Rec_b-barrel"/>
    <property type="match status" value="1"/>
</dbReference>
<sequence length="1055" mass="117253">MKQLLIIFLLALGLSVNAQQLVLFKGTVSSSTNGEAIAGAKLKLAGVEQVIITNSDGGFEVRLVRGSYTLKVSHVGYTVLDTLVKLPNAEYAISLTPAVKQLDEVVINTGYQKTSVEKLTGAYQHISAKVLEEQVGFDLLPRLEAVANALSIDRESNERGRINIRGVSTINGAKQVLVVLDNFPYEGDIENINPNDVESISILKDAAATSIWGSRAGNGVVVITTKKGKYNQGLKISGNFNTTIKERPNLSRLPQLNSSDYIDAELFLFNAGRYLNDYNNVARPAVTPVVDLMYSNLSAAEKTAKLDEWRKQDVRDDFNRYMYRNGYTSQYFVQATAGGKGYGWSLSAGHDRVTSTLDASNRRTSLRYALNVDLIPSLKLNFGLALSDNNAESGKSGYGNITSVGGVLYPYAAFADADGHALAIPKTYRVSHLATLDSRLLDWKYYPLNDDSHGVLRSKRNDMDVNVGLNYHWAGFTASVLGRFERQWGSTNQLYGLESFYTRNLINSFSQLSGTNMLYKVPFGGIDDRAANNLQASDLRAQLAYDKSVKSHAFRMMLGAERRELLNNSERFRNYGYDESLMSTTQVDYVNPYPNFITGATARVPYLQSLGATNNRYVSVYGNLGYDYADKYLLYASARRDATNFFGVNTNNKWRPLWSVGAGWIVSKESFYRWTVVEYLKLRISYGHSGNANPTQTGVTTIMYGSVSPYTLSPDANIDKVANPELRWEKVTTTNIGLDFKLLAGRLSGSIDYYQKKGTDLFGVFPIDYTTGVGNSILRNVASMLGRGTDLQLNSVNLNGSFKWETQLNLSNNKDKVTDYYFEPSNSYEYVRPGRANISGIVGRPVYSMLSFESAGLDANGNPVGYLNGERSLDYINITQKGTALDQLRFHGAALPTWFGNLQQRFNYKGFGLQLSLSFKAGHYFRRSSINYTNFINSGQGHSDFSQRWQNPGDEAKTNVPAFIYPNNASRDVFYASQSSLVARADHVRLQYVNLSYTLPKMLLKGYVKQASVYCNMANLGMVWRANKLGLDPEINGLTNFPAERTLSFGARLSF</sequence>
<evidence type="ECO:0000256" key="4">
    <source>
        <dbReference type="ARBA" id="ARBA00022692"/>
    </source>
</evidence>
<dbReference type="NCBIfam" id="TIGR04056">
    <property type="entry name" value="OMP_RagA_SusC"/>
    <property type="match status" value="1"/>
</dbReference>
<evidence type="ECO:0000256" key="1">
    <source>
        <dbReference type="ARBA" id="ARBA00004571"/>
    </source>
</evidence>
<evidence type="ECO:0000256" key="8">
    <source>
        <dbReference type="PROSITE-ProRule" id="PRU01360"/>
    </source>
</evidence>
<keyword evidence="2 8" id="KW-0813">Transport</keyword>
<feature type="domain" description="TonB-dependent receptor plug" evidence="11">
    <location>
        <begin position="117"/>
        <end position="220"/>
    </location>
</feature>
<dbReference type="InterPro" id="IPR036942">
    <property type="entry name" value="Beta-barrel_TonB_sf"/>
</dbReference>
<protein>
    <submittedName>
        <fullName evidence="12">TonB-linked outer membrane protein, SusC/RagA family</fullName>
    </submittedName>
</protein>
<evidence type="ECO:0000256" key="6">
    <source>
        <dbReference type="ARBA" id="ARBA00023136"/>
    </source>
</evidence>
<dbReference type="Pfam" id="PF13715">
    <property type="entry name" value="CarbopepD_reg_2"/>
    <property type="match status" value="1"/>
</dbReference>
<evidence type="ECO:0000256" key="5">
    <source>
        <dbReference type="ARBA" id="ARBA00023077"/>
    </source>
</evidence>
<organism evidence="12 13">
    <name type="scientific">Pedobacter xixiisoli</name>
    <dbReference type="NCBI Taxonomy" id="1476464"/>
    <lineage>
        <taxon>Bacteria</taxon>
        <taxon>Pseudomonadati</taxon>
        <taxon>Bacteroidota</taxon>
        <taxon>Sphingobacteriia</taxon>
        <taxon>Sphingobacteriales</taxon>
        <taxon>Sphingobacteriaceae</taxon>
        <taxon>Pedobacter</taxon>
    </lineage>
</organism>
<dbReference type="AlphaFoldDB" id="A0A285ZZP0"/>
<keyword evidence="6 8" id="KW-0472">Membrane</keyword>
<dbReference type="Gene3D" id="2.40.170.20">
    <property type="entry name" value="TonB-dependent receptor, beta-barrel domain"/>
    <property type="match status" value="1"/>
</dbReference>
<keyword evidence="3 8" id="KW-1134">Transmembrane beta strand</keyword>
<dbReference type="InterPro" id="IPR000531">
    <property type="entry name" value="Beta-barrel_TonB"/>
</dbReference>
<evidence type="ECO:0000259" key="10">
    <source>
        <dbReference type="Pfam" id="PF00593"/>
    </source>
</evidence>
<reference evidence="13" key="1">
    <citation type="submission" date="2017-09" db="EMBL/GenBank/DDBJ databases">
        <authorList>
            <person name="Varghese N."/>
            <person name="Submissions S."/>
        </authorList>
    </citation>
    <scope>NUCLEOTIDE SEQUENCE [LARGE SCALE GENOMIC DNA]</scope>
    <source>
        <strain evidence="13">CGMCC 1.12803</strain>
    </source>
</reference>
<dbReference type="InterPro" id="IPR008969">
    <property type="entry name" value="CarboxyPept-like_regulatory"/>
</dbReference>
<dbReference type="SUPFAM" id="SSF56935">
    <property type="entry name" value="Porins"/>
    <property type="match status" value="1"/>
</dbReference>
<evidence type="ECO:0000256" key="7">
    <source>
        <dbReference type="ARBA" id="ARBA00023237"/>
    </source>
</evidence>
<dbReference type="InterPro" id="IPR012910">
    <property type="entry name" value="Plug_dom"/>
</dbReference>
<evidence type="ECO:0000256" key="9">
    <source>
        <dbReference type="RuleBase" id="RU003357"/>
    </source>
</evidence>
<keyword evidence="7 8" id="KW-0998">Cell outer membrane</keyword>
<evidence type="ECO:0000259" key="11">
    <source>
        <dbReference type="Pfam" id="PF07715"/>
    </source>
</evidence>
<name>A0A285ZZP0_9SPHI</name>
<keyword evidence="5 9" id="KW-0798">TonB box</keyword>
<dbReference type="GO" id="GO:0009279">
    <property type="term" value="C:cell outer membrane"/>
    <property type="evidence" value="ECO:0007669"/>
    <property type="project" value="UniProtKB-SubCell"/>
</dbReference>
<dbReference type="Gene3D" id="2.170.130.10">
    <property type="entry name" value="TonB-dependent receptor, plug domain"/>
    <property type="match status" value="1"/>
</dbReference>
<dbReference type="Gene3D" id="2.60.40.1120">
    <property type="entry name" value="Carboxypeptidase-like, regulatory domain"/>
    <property type="match status" value="1"/>
</dbReference>
<evidence type="ECO:0000313" key="13">
    <source>
        <dbReference type="Proteomes" id="UP000219281"/>
    </source>
</evidence>